<organism evidence="14 15">
    <name type="scientific">Strigamia maritima</name>
    <name type="common">European centipede</name>
    <name type="synonym">Geophilus maritimus</name>
    <dbReference type="NCBI Taxonomy" id="126957"/>
    <lineage>
        <taxon>Eukaryota</taxon>
        <taxon>Metazoa</taxon>
        <taxon>Ecdysozoa</taxon>
        <taxon>Arthropoda</taxon>
        <taxon>Myriapoda</taxon>
        <taxon>Chilopoda</taxon>
        <taxon>Pleurostigmophora</taxon>
        <taxon>Geophilomorpha</taxon>
        <taxon>Linotaeniidae</taxon>
        <taxon>Strigamia</taxon>
    </lineage>
</organism>
<proteinExistence type="inferred from homology"/>
<dbReference type="PhylomeDB" id="T1IY99"/>
<evidence type="ECO:0000256" key="6">
    <source>
        <dbReference type="ARBA" id="ARBA00022989"/>
    </source>
</evidence>
<dbReference type="PANTHER" id="PTHR11690">
    <property type="entry name" value="AMILORIDE-SENSITIVE SODIUM CHANNEL-RELATED"/>
    <property type="match status" value="1"/>
</dbReference>
<keyword evidence="6 13" id="KW-1133">Transmembrane helix</keyword>
<evidence type="ECO:0000256" key="10">
    <source>
        <dbReference type="ARBA" id="ARBA00023201"/>
    </source>
</evidence>
<reference evidence="14" key="2">
    <citation type="submission" date="2015-02" db="UniProtKB">
        <authorList>
            <consortium name="EnsemblMetazoa"/>
        </authorList>
    </citation>
    <scope>IDENTIFICATION</scope>
</reference>
<evidence type="ECO:0000256" key="1">
    <source>
        <dbReference type="ARBA" id="ARBA00004141"/>
    </source>
</evidence>
<dbReference type="Gene3D" id="2.60.470.10">
    <property type="entry name" value="Acid-sensing ion channels like domains"/>
    <property type="match status" value="1"/>
</dbReference>
<evidence type="ECO:0000256" key="13">
    <source>
        <dbReference type="SAM" id="Phobius"/>
    </source>
</evidence>
<comment type="similarity">
    <text evidence="2 12">Belongs to the amiloride-sensitive sodium channel (TC 1.A.6) family.</text>
</comment>
<keyword evidence="11 12" id="KW-0407">Ion channel</keyword>
<dbReference type="GO" id="GO:0005886">
    <property type="term" value="C:plasma membrane"/>
    <property type="evidence" value="ECO:0007669"/>
    <property type="project" value="TreeGrafter"/>
</dbReference>
<dbReference type="GO" id="GO:0015280">
    <property type="term" value="F:ligand-gated sodium channel activity"/>
    <property type="evidence" value="ECO:0007669"/>
    <property type="project" value="TreeGrafter"/>
</dbReference>
<dbReference type="Pfam" id="PF00858">
    <property type="entry name" value="ASC"/>
    <property type="match status" value="2"/>
</dbReference>
<evidence type="ECO:0000256" key="8">
    <source>
        <dbReference type="ARBA" id="ARBA00023065"/>
    </source>
</evidence>
<dbReference type="InterPro" id="IPR001873">
    <property type="entry name" value="ENaC"/>
</dbReference>
<keyword evidence="15" id="KW-1185">Reference proteome</keyword>
<evidence type="ECO:0000256" key="11">
    <source>
        <dbReference type="ARBA" id="ARBA00023303"/>
    </source>
</evidence>
<keyword evidence="9 13" id="KW-0472">Membrane</keyword>
<evidence type="ECO:0000256" key="5">
    <source>
        <dbReference type="ARBA" id="ARBA00022692"/>
    </source>
</evidence>
<evidence type="ECO:0000256" key="7">
    <source>
        <dbReference type="ARBA" id="ARBA00023053"/>
    </source>
</evidence>
<keyword evidence="10 12" id="KW-0739">Sodium transport</keyword>
<dbReference type="AlphaFoldDB" id="T1IY99"/>
<name>T1IY99_STRMM</name>
<dbReference type="EMBL" id="JH431674">
    <property type="status" value="NOT_ANNOTATED_CDS"/>
    <property type="molecule type" value="Genomic_DNA"/>
</dbReference>
<comment type="subcellular location">
    <subcellularLocation>
        <location evidence="1">Membrane</location>
        <topology evidence="1">Multi-pass membrane protein</topology>
    </subcellularLocation>
</comment>
<keyword evidence="3 12" id="KW-0813">Transport</keyword>
<evidence type="ECO:0000256" key="9">
    <source>
        <dbReference type="ARBA" id="ARBA00023136"/>
    </source>
</evidence>
<evidence type="ECO:0000256" key="3">
    <source>
        <dbReference type="ARBA" id="ARBA00022448"/>
    </source>
</evidence>
<feature type="transmembrane region" description="Helical" evidence="13">
    <location>
        <begin position="80"/>
        <end position="99"/>
    </location>
</feature>
<evidence type="ECO:0000313" key="15">
    <source>
        <dbReference type="Proteomes" id="UP000014500"/>
    </source>
</evidence>
<evidence type="ECO:0000256" key="4">
    <source>
        <dbReference type="ARBA" id="ARBA00022461"/>
    </source>
</evidence>
<keyword evidence="5 12" id="KW-0812">Transmembrane</keyword>
<evidence type="ECO:0000313" key="14">
    <source>
        <dbReference type="EnsemblMetazoa" id="SMAR006206-PA"/>
    </source>
</evidence>
<evidence type="ECO:0000256" key="12">
    <source>
        <dbReference type="RuleBase" id="RU000679"/>
    </source>
</evidence>
<dbReference type="Proteomes" id="UP000014500">
    <property type="component" value="Unassembled WGS sequence"/>
</dbReference>
<dbReference type="STRING" id="126957.T1IY99"/>
<evidence type="ECO:0000256" key="2">
    <source>
        <dbReference type="ARBA" id="ARBA00007193"/>
    </source>
</evidence>
<dbReference type="HOGENOM" id="CLU_898107_0_0_1"/>
<keyword evidence="7" id="KW-0915">Sodium</keyword>
<keyword evidence="8 12" id="KW-0406">Ion transport</keyword>
<accession>T1IY99</accession>
<protein>
    <submittedName>
        <fullName evidence="14">Uncharacterized protein</fullName>
    </submittedName>
</protein>
<dbReference type="EnsemblMetazoa" id="SMAR006206-RA">
    <property type="protein sequence ID" value="SMAR006206-PA"/>
    <property type="gene ID" value="SMAR006206"/>
</dbReference>
<keyword evidence="4 12" id="KW-0894">Sodium channel</keyword>
<sequence>MQIANWHKNNMTAHSYKHVWRADQNQVTYGKLQPSYNNQNKKYEGKQQKIASKTWQDLIDDFWSRTTIQGVSQIGTRKLFIWKILWVFVALSGAAMALYQSRDVLQDYYGKSTIQKMTFKSKDAPFPAITICKTVKVKSAVSELSSNSEEAADHDLWLNETYDPQHSLTYIVKCKFGTTACNVTNEDDIFPWSNPKYGSCFTFNSGFNAVKTLDTSAGLHLIIGMTDYAENSEFSDFTVIIIHQSKTPPSLNAAQYTVINPKTLITIKLKARELIKLEGSVDCVLPDSNKAKKDNFYHSKATPYIITTPK</sequence>
<reference evidence="15" key="1">
    <citation type="submission" date="2011-05" db="EMBL/GenBank/DDBJ databases">
        <authorList>
            <person name="Richards S.R."/>
            <person name="Qu J."/>
            <person name="Jiang H."/>
            <person name="Jhangiani S.N."/>
            <person name="Agravi P."/>
            <person name="Goodspeed R."/>
            <person name="Gross S."/>
            <person name="Mandapat C."/>
            <person name="Jackson L."/>
            <person name="Mathew T."/>
            <person name="Pu L."/>
            <person name="Thornton R."/>
            <person name="Saada N."/>
            <person name="Wilczek-Boney K.B."/>
            <person name="Lee S."/>
            <person name="Kovar C."/>
            <person name="Wu Y."/>
            <person name="Scherer S.E."/>
            <person name="Worley K.C."/>
            <person name="Muzny D.M."/>
            <person name="Gibbs R."/>
        </authorList>
    </citation>
    <scope>NUCLEOTIDE SEQUENCE</scope>
    <source>
        <strain evidence="15">Brora</strain>
    </source>
</reference>